<feature type="signal peptide" evidence="2">
    <location>
        <begin position="1"/>
        <end position="25"/>
    </location>
</feature>
<name>A0A1H7FBE7_9SPHI</name>
<keyword evidence="2 3" id="KW-0449">Lipoprotein</keyword>
<keyword evidence="4" id="KW-1185">Reference proteome</keyword>
<gene>
    <name evidence="3" type="ORF">SAMN05421740_101284</name>
</gene>
<dbReference type="RefSeq" id="WP_090602189.1">
    <property type="nucleotide sequence ID" value="NZ_FNZR01000001.1"/>
</dbReference>
<dbReference type="Proteomes" id="UP000198916">
    <property type="component" value="Unassembled WGS sequence"/>
</dbReference>
<protein>
    <submittedName>
        <fullName evidence="3">Efflux transporter, outer membrane factor (OMF) lipoprotein, NodT family</fullName>
    </submittedName>
</protein>
<dbReference type="Gene3D" id="2.20.200.10">
    <property type="entry name" value="Outer membrane efflux proteins (OEP)"/>
    <property type="match status" value="1"/>
</dbReference>
<accession>A0A1H7FBE7</accession>
<evidence type="ECO:0000313" key="4">
    <source>
        <dbReference type="Proteomes" id="UP000198916"/>
    </source>
</evidence>
<keyword evidence="2" id="KW-0812">Transmembrane</keyword>
<keyword evidence="2" id="KW-0564">Palmitate</keyword>
<dbReference type="InterPro" id="IPR010131">
    <property type="entry name" value="MdtP/NodT-like"/>
</dbReference>
<dbReference type="SUPFAM" id="SSF56954">
    <property type="entry name" value="Outer membrane efflux proteins (OEP)"/>
    <property type="match status" value="1"/>
</dbReference>
<dbReference type="NCBIfam" id="TIGR01845">
    <property type="entry name" value="outer_NodT"/>
    <property type="match status" value="1"/>
</dbReference>
<dbReference type="GO" id="GO:0015562">
    <property type="term" value="F:efflux transmembrane transporter activity"/>
    <property type="evidence" value="ECO:0007669"/>
    <property type="project" value="InterPro"/>
</dbReference>
<feature type="chain" id="PRO_5011331382" evidence="2">
    <location>
        <begin position="26"/>
        <end position="478"/>
    </location>
</feature>
<dbReference type="OrthoDB" id="9770517at2"/>
<evidence type="ECO:0000256" key="2">
    <source>
        <dbReference type="RuleBase" id="RU362097"/>
    </source>
</evidence>
<dbReference type="PANTHER" id="PTHR30203">
    <property type="entry name" value="OUTER MEMBRANE CATION EFFLUX PROTEIN"/>
    <property type="match status" value="1"/>
</dbReference>
<proteinExistence type="inferred from homology"/>
<evidence type="ECO:0000313" key="3">
    <source>
        <dbReference type="EMBL" id="SEK23034.1"/>
    </source>
</evidence>
<dbReference type="PANTHER" id="PTHR30203:SF33">
    <property type="entry name" value="BLR4455 PROTEIN"/>
    <property type="match status" value="1"/>
</dbReference>
<organism evidence="3 4">
    <name type="scientific">Parapedobacter koreensis</name>
    <dbReference type="NCBI Taxonomy" id="332977"/>
    <lineage>
        <taxon>Bacteria</taxon>
        <taxon>Pseudomonadati</taxon>
        <taxon>Bacteroidota</taxon>
        <taxon>Sphingobacteriia</taxon>
        <taxon>Sphingobacteriales</taxon>
        <taxon>Sphingobacteriaceae</taxon>
        <taxon>Parapedobacter</taxon>
    </lineage>
</organism>
<dbReference type="EMBL" id="FNZR01000001">
    <property type="protein sequence ID" value="SEK23034.1"/>
    <property type="molecule type" value="Genomic_DNA"/>
</dbReference>
<keyword evidence="2" id="KW-1134">Transmembrane beta strand</keyword>
<keyword evidence="2" id="KW-0472">Membrane</keyword>
<dbReference type="AlphaFoldDB" id="A0A1H7FBE7"/>
<evidence type="ECO:0000256" key="1">
    <source>
        <dbReference type="ARBA" id="ARBA00007613"/>
    </source>
</evidence>
<reference evidence="4" key="1">
    <citation type="submission" date="2016-10" db="EMBL/GenBank/DDBJ databases">
        <authorList>
            <person name="Varghese N."/>
            <person name="Submissions S."/>
        </authorList>
    </citation>
    <scope>NUCLEOTIDE SEQUENCE [LARGE SCALE GENOMIC DNA]</scope>
    <source>
        <strain evidence="4">Jip14</strain>
    </source>
</reference>
<dbReference type="GO" id="GO:0005886">
    <property type="term" value="C:plasma membrane"/>
    <property type="evidence" value="ECO:0007669"/>
    <property type="project" value="UniProtKB-SubCell"/>
</dbReference>
<dbReference type="Pfam" id="PF02321">
    <property type="entry name" value="OEP"/>
    <property type="match status" value="2"/>
</dbReference>
<comment type="subcellular location">
    <subcellularLocation>
        <location evidence="2">Cell membrane</location>
        <topology evidence="2">Lipid-anchor</topology>
    </subcellularLocation>
</comment>
<sequence>MNTFSINIFFSFCLAASLFITSCRAPQEGVQAGAALPESYRNAPLSSVDTIDTAGIAYLPRTDYFSDSTLLALLDTAIARNNDLQLAVKNIEVANQLLAQAKLAYLPSVALVAVGSTTRPSNNSLNGLSLNQFLGNRHIEDYNAAVSFSWELDIWGKIRNQKAAALASYLQTEEAKKAIETQLVTNVAYAYYNLLALRAQLAIAQRSLTLNDTTLNLIKLQYEVGEATLLALEQAEAQRLSAATLIPLYEQEINIQENALSILMGRVPEAVSSGAHLADIAIPDHISAGIPSVLLSRRPDVRSAELGVRIADAYVRQARASMYPSLTITAQGGVNSFTASNWFTMPASLFGSVAGGLTQPIFQNRRLKTAYEVSRIEREKSVIQFRQSMLVAVGEVADALIKIEKLKARSILTAEKVVRLRNAVNNANVLYTNGAANYLEVITAQNNMLQSELELADVKRLHLGALADLYRAVGGGWQ</sequence>
<comment type="similarity">
    <text evidence="1 2">Belongs to the outer membrane factor (OMF) (TC 1.B.17) family.</text>
</comment>
<dbReference type="STRING" id="332977.SAMN05421740_101284"/>
<keyword evidence="2" id="KW-0732">Signal</keyword>
<dbReference type="InterPro" id="IPR003423">
    <property type="entry name" value="OMP_efflux"/>
</dbReference>
<dbReference type="Gene3D" id="1.20.1600.10">
    <property type="entry name" value="Outer membrane efflux proteins (OEP)"/>
    <property type="match status" value="1"/>
</dbReference>